<sequence length="38" mass="4174">MEQLSLAGLIVHIIIDATTRKEIRVNKAKEIATKANLA</sequence>
<proteinExistence type="predicted"/>
<dbReference type="Proteomes" id="UP000188268">
    <property type="component" value="Unassembled WGS sequence"/>
</dbReference>
<name>A0A1R3HMB0_COCAP</name>
<organism evidence="1 2">
    <name type="scientific">Corchorus capsularis</name>
    <name type="common">Jute</name>
    <dbReference type="NCBI Taxonomy" id="210143"/>
    <lineage>
        <taxon>Eukaryota</taxon>
        <taxon>Viridiplantae</taxon>
        <taxon>Streptophyta</taxon>
        <taxon>Embryophyta</taxon>
        <taxon>Tracheophyta</taxon>
        <taxon>Spermatophyta</taxon>
        <taxon>Magnoliopsida</taxon>
        <taxon>eudicotyledons</taxon>
        <taxon>Gunneridae</taxon>
        <taxon>Pentapetalae</taxon>
        <taxon>rosids</taxon>
        <taxon>malvids</taxon>
        <taxon>Malvales</taxon>
        <taxon>Malvaceae</taxon>
        <taxon>Grewioideae</taxon>
        <taxon>Apeibeae</taxon>
        <taxon>Corchorus</taxon>
    </lineage>
</organism>
<keyword evidence="2" id="KW-1185">Reference proteome</keyword>
<reference evidence="1 2" key="1">
    <citation type="submission" date="2013-09" db="EMBL/GenBank/DDBJ databases">
        <title>Corchorus capsularis genome sequencing.</title>
        <authorList>
            <person name="Alam M."/>
            <person name="Haque M.S."/>
            <person name="Islam M.S."/>
            <person name="Emdad E.M."/>
            <person name="Islam M.M."/>
            <person name="Ahmed B."/>
            <person name="Halim A."/>
            <person name="Hossen Q.M.M."/>
            <person name="Hossain M.Z."/>
            <person name="Ahmed R."/>
            <person name="Khan M.M."/>
            <person name="Islam R."/>
            <person name="Rashid M.M."/>
            <person name="Khan S.A."/>
            <person name="Rahman M.S."/>
            <person name="Alam M."/>
        </authorList>
    </citation>
    <scope>NUCLEOTIDE SEQUENCE [LARGE SCALE GENOMIC DNA]</scope>
    <source>
        <strain evidence="2">cv. CVL-1</strain>
        <tissue evidence="1">Whole seedling</tissue>
    </source>
</reference>
<gene>
    <name evidence="1" type="ORF">CCACVL1_18227</name>
</gene>
<protein>
    <submittedName>
        <fullName evidence="1">Uncharacterized protein</fullName>
    </submittedName>
</protein>
<accession>A0A1R3HMB0</accession>
<comment type="caution">
    <text evidence="1">The sequence shown here is derived from an EMBL/GenBank/DDBJ whole genome shotgun (WGS) entry which is preliminary data.</text>
</comment>
<dbReference type="EMBL" id="AWWV01011628">
    <property type="protein sequence ID" value="OMO71412.1"/>
    <property type="molecule type" value="Genomic_DNA"/>
</dbReference>
<evidence type="ECO:0000313" key="2">
    <source>
        <dbReference type="Proteomes" id="UP000188268"/>
    </source>
</evidence>
<evidence type="ECO:0000313" key="1">
    <source>
        <dbReference type="EMBL" id="OMO71412.1"/>
    </source>
</evidence>
<dbReference type="OrthoDB" id="1300022at2759"/>
<dbReference type="AlphaFoldDB" id="A0A1R3HMB0"/>
<dbReference type="Gramene" id="OMO71412">
    <property type="protein sequence ID" value="OMO71412"/>
    <property type="gene ID" value="CCACVL1_18227"/>
</dbReference>